<dbReference type="GO" id="GO:0030246">
    <property type="term" value="F:carbohydrate binding"/>
    <property type="evidence" value="ECO:0007669"/>
    <property type="project" value="TreeGrafter"/>
</dbReference>
<feature type="domain" description="Glycoside hydrolase family 2 catalytic" evidence="7">
    <location>
        <begin position="297"/>
        <end position="530"/>
    </location>
</feature>
<dbReference type="Gene3D" id="3.20.20.80">
    <property type="entry name" value="Glycosidases"/>
    <property type="match status" value="1"/>
</dbReference>
<dbReference type="RefSeq" id="WP_183308108.1">
    <property type="nucleotide sequence ID" value="NZ_JACIEP010000012.1"/>
</dbReference>
<dbReference type="Pfam" id="PF00703">
    <property type="entry name" value="Glyco_hydro_2"/>
    <property type="match status" value="1"/>
</dbReference>
<dbReference type="Pfam" id="PF02836">
    <property type="entry name" value="Glyco_hydro_2_C"/>
    <property type="match status" value="1"/>
</dbReference>
<dbReference type="InterPro" id="IPR013783">
    <property type="entry name" value="Ig-like_fold"/>
</dbReference>
<evidence type="ECO:0000259" key="7">
    <source>
        <dbReference type="Pfam" id="PF02836"/>
    </source>
</evidence>
<reference evidence="9 10" key="1">
    <citation type="submission" date="2020-08" db="EMBL/GenBank/DDBJ databases">
        <title>Genomic Encyclopedia of Type Strains, Phase IV (KMG-IV): sequencing the most valuable type-strain genomes for metagenomic binning, comparative biology and taxonomic classification.</title>
        <authorList>
            <person name="Goeker M."/>
        </authorList>
    </citation>
    <scope>NUCLEOTIDE SEQUENCE [LARGE SCALE GENOMIC DNA]</scope>
    <source>
        <strain evidence="9 10">DSM 104969</strain>
    </source>
</reference>
<evidence type="ECO:0000256" key="5">
    <source>
        <dbReference type="ARBA" id="ARBA00023295"/>
    </source>
</evidence>
<feature type="domain" description="Glycoside hydrolase family 2 immunoglobulin-like beta-sandwich" evidence="6">
    <location>
        <begin position="204"/>
        <end position="294"/>
    </location>
</feature>
<evidence type="ECO:0000256" key="3">
    <source>
        <dbReference type="ARBA" id="ARBA00016205"/>
    </source>
</evidence>
<name>A0A840CRG5_9BACT</name>
<dbReference type="InterPro" id="IPR008979">
    <property type="entry name" value="Galactose-bd-like_sf"/>
</dbReference>
<dbReference type="InterPro" id="IPR006102">
    <property type="entry name" value="Ig-like_GH2"/>
</dbReference>
<evidence type="ECO:0000313" key="10">
    <source>
        <dbReference type="Proteomes" id="UP000555103"/>
    </source>
</evidence>
<dbReference type="EMBL" id="JACIEP010000012">
    <property type="protein sequence ID" value="MBB4037249.1"/>
    <property type="molecule type" value="Genomic_DNA"/>
</dbReference>
<dbReference type="PANTHER" id="PTHR10066">
    <property type="entry name" value="BETA-GLUCURONIDASE"/>
    <property type="match status" value="1"/>
</dbReference>
<dbReference type="SUPFAM" id="SSF49785">
    <property type="entry name" value="Galactose-binding domain-like"/>
    <property type="match status" value="1"/>
</dbReference>
<comment type="caution">
    <text evidence="9">The sequence shown here is derived from an EMBL/GenBank/DDBJ whole genome shotgun (WGS) entry which is preliminary data.</text>
</comment>
<dbReference type="Gene3D" id="2.60.40.10">
    <property type="entry name" value="Immunoglobulins"/>
    <property type="match status" value="1"/>
</dbReference>
<evidence type="ECO:0000256" key="1">
    <source>
        <dbReference type="ARBA" id="ARBA00007401"/>
    </source>
</evidence>
<evidence type="ECO:0000256" key="2">
    <source>
        <dbReference type="ARBA" id="ARBA00012761"/>
    </source>
</evidence>
<dbReference type="InterPro" id="IPR036156">
    <property type="entry name" value="Beta-gal/glucu_dom_sf"/>
</dbReference>
<dbReference type="GO" id="GO:0005975">
    <property type="term" value="P:carbohydrate metabolic process"/>
    <property type="evidence" value="ECO:0007669"/>
    <property type="project" value="InterPro"/>
</dbReference>
<dbReference type="Pfam" id="PF02837">
    <property type="entry name" value="Glyco_hydro_2_N"/>
    <property type="match status" value="1"/>
</dbReference>
<keyword evidence="4 9" id="KW-0378">Hydrolase</keyword>
<feature type="domain" description="Glycosyl hydrolases family 2 sugar binding" evidence="8">
    <location>
        <begin position="33"/>
        <end position="199"/>
    </location>
</feature>
<dbReference type="Gene3D" id="2.60.120.260">
    <property type="entry name" value="Galactose-binding domain-like"/>
    <property type="match status" value="1"/>
</dbReference>
<dbReference type="InterPro" id="IPR006101">
    <property type="entry name" value="Glyco_hydro_2"/>
</dbReference>
<accession>A0A840CRG5</accession>
<gene>
    <name evidence="9" type="ORF">GGR21_003166</name>
</gene>
<sequence length="599" mass="70075">MKKILLLLLILLSLDGLAQEIPLLSNIYGRDYQSLNGKWNYVVDPLENGYYGYRLEVLKNGFFKNRKAQHPGELVEYNLDTSPIMDIPSDWNMKDKQLFFYEGTVWFKKDFELNKKPDKKYILYFGAVSYDAKVYVNGEKVGEHVGSFTPFNFDVTGYVKSGSNFVVVKVDNKRHKDNVPTLNKDWWNYGGITREVMLAEVSGAYIQDYFVQLEKGSADNLKVWVRLNDNKVNQEITFSIPELKIRTTLKTNENGLAEISLKVKPQLWTPENPKLYDINIAAPEDEVSDQIAFRTIETQGKEILLNGKHIFLRGVSIHEEAPYSQGRAWSKEHARTLLTWAKEMGCNYVRLAHYPHNENMVREAEKMGLMVWSEIPVYWTISFENEATYQNAQRQLHDMIYRDKNRANVIIWSIANETPHSDARDKFLSRLATYARTQDNTRLISMAMEVTEAPNNLNRLDDNMNEYVDIISFNQYVGWYRATNEDARKMKWEVPYNKPVIISEFGGDALKGLHGDKTERWTEEYQEELYIRNLEMLDQIDGLSGLSPWILVDFLSPRRQLPRIQDWYNRKGLVSSWGEKKKAYKVMQDYYQKKKMQFQ</sequence>
<evidence type="ECO:0000259" key="6">
    <source>
        <dbReference type="Pfam" id="PF00703"/>
    </source>
</evidence>
<evidence type="ECO:0000313" key="9">
    <source>
        <dbReference type="EMBL" id="MBB4037249.1"/>
    </source>
</evidence>
<evidence type="ECO:0000259" key="8">
    <source>
        <dbReference type="Pfam" id="PF02837"/>
    </source>
</evidence>
<organism evidence="9 10">
    <name type="scientific">Dysgonomonas hofstadii</name>
    <dbReference type="NCBI Taxonomy" id="637886"/>
    <lineage>
        <taxon>Bacteria</taxon>
        <taxon>Pseudomonadati</taxon>
        <taxon>Bacteroidota</taxon>
        <taxon>Bacteroidia</taxon>
        <taxon>Bacteroidales</taxon>
        <taxon>Dysgonomonadaceae</taxon>
        <taxon>Dysgonomonas</taxon>
    </lineage>
</organism>
<dbReference type="AlphaFoldDB" id="A0A840CRG5"/>
<dbReference type="GO" id="GO:0004566">
    <property type="term" value="F:beta-glucuronidase activity"/>
    <property type="evidence" value="ECO:0007669"/>
    <property type="project" value="UniProtKB-EC"/>
</dbReference>
<evidence type="ECO:0000256" key="4">
    <source>
        <dbReference type="ARBA" id="ARBA00022801"/>
    </source>
</evidence>
<dbReference type="GO" id="GO:0019391">
    <property type="term" value="P:glucuronoside catabolic process"/>
    <property type="evidence" value="ECO:0007669"/>
    <property type="project" value="TreeGrafter"/>
</dbReference>
<dbReference type="PRINTS" id="PR00132">
    <property type="entry name" value="GLHYDRLASE2"/>
</dbReference>
<dbReference type="Proteomes" id="UP000555103">
    <property type="component" value="Unassembled WGS sequence"/>
</dbReference>
<keyword evidence="10" id="KW-1185">Reference proteome</keyword>
<protein>
    <recommendedName>
        <fullName evidence="3">Beta-glucuronidase</fullName>
        <ecNumber evidence="2">3.2.1.31</ecNumber>
    </recommendedName>
</protein>
<dbReference type="SUPFAM" id="SSF51445">
    <property type="entry name" value="(Trans)glycosidases"/>
    <property type="match status" value="1"/>
</dbReference>
<dbReference type="PANTHER" id="PTHR10066:SF67">
    <property type="entry name" value="BETA-GLUCURONIDASE"/>
    <property type="match status" value="1"/>
</dbReference>
<dbReference type="EC" id="3.2.1.31" evidence="2"/>
<proteinExistence type="inferred from homology"/>
<dbReference type="InterPro" id="IPR006103">
    <property type="entry name" value="Glyco_hydro_2_cat"/>
</dbReference>
<comment type="similarity">
    <text evidence="1">Belongs to the glycosyl hydrolase 2 family.</text>
</comment>
<keyword evidence="5 9" id="KW-0326">Glycosidase</keyword>
<dbReference type="InterPro" id="IPR006104">
    <property type="entry name" value="Glyco_hydro_2_N"/>
</dbReference>
<dbReference type="SUPFAM" id="SSF49303">
    <property type="entry name" value="beta-Galactosidase/glucuronidase domain"/>
    <property type="match status" value="1"/>
</dbReference>
<dbReference type="InterPro" id="IPR017853">
    <property type="entry name" value="GH"/>
</dbReference>